<dbReference type="EMBL" id="JADBJN010000002">
    <property type="protein sequence ID" value="KAG5679216.1"/>
    <property type="molecule type" value="Genomic_DNA"/>
</dbReference>
<evidence type="ECO:0000313" key="1">
    <source>
        <dbReference type="EMBL" id="KAG5679216.1"/>
    </source>
</evidence>
<name>A0A9J6CBH1_POLVA</name>
<comment type="caution">
    <text evidence="1">The sequence shown here is derived from an EMBL/GenBank/DDBJ whole genome shotgun (WGS) entry which is preliminary data.</text>
</comment>
<dbReference type="Proteomes" id="UP001107558">
    <property type="component" value="Chromosome 2"/>
</dbReference>
<dbReference type="AlphaFoldDB" id="A0A9J6CBH1"/>
<proteinExistence type="predicted"/>
<sequence length="434" mass="51477">MDVEVMEYANKNKDDEIEAIIKIWRENLLNLHFTDRELKQHAETLVNDISQFSFDFASNVTKYENYANKFVNVVKSKMNDAIKHVDLYWIYEQLAPSPSIENEKHSYNLIIKTSTKSADVFGKRESDAGFLENILEQEFLAARYILRNFHSLDGLVFNRLLNEAKYKNVRQFIDAGLKHVLFEFENGFSNLTSFFEEMNDTLILHKCIEENQVFFIDFLITKIIQNLSPKRLKKFLTQKDANNNNVFHLTCEKRIKFLVEEIWNLTLKAFDADSSELEKFLLNQNIDEKNAFVHAFQMPLTYNKSDYANEIKNRNGLFNYYRNPGPLELEMYNFESCLNLIYDIARKNISDKNKKKLIVGKNLKTIKTRQHYNYSKEFSDFRYDFLQIRFYCITRISSIKSDNLDSVARVYQFLSHYVDQYIYINCNNEVDLIN</sequence>
<protein>
    <submittedName>
        <fullName evidence="1">Uncharacterized protein</fullName>
    </submittedName>
</protein>
<organism evidence="1 2">
    <name type="scientific">Polypedilum vanderplanki</name>
    <name type="common">Sleeping chironomid midge</name>
    <dbReference type="NCBI Taxonomy" id="319348"/>
    <lineage>
        <taxon>Eukaryota</taxon>
        <taxon>Metazoa</taxon>
        <taxon>Ecdysozoa</taxon>
        <taxon>Arthropoda</taxon>
        <taxon>Hexapoda</taxon>
        <taxon>Insecta</taxon>
        <taxon>Pterygota</taxon>
        <taxon>Neoptera</taxon>
        <taxon>Endopterygota</taxon>
        <taxon>Diptera</taxon>
        <taxon>Nematocera</taxon>
        <taxon>Chironomoidea</taxon>
        <taxon>Chironomidae</taxon>
        <taxon>Chironominae</taxon>
        <taxon>Polypedilum</taxon>
        <taxon>Polypedilum</taxon>
    </lineage>
</organism>
<evidence type="ECO:0000313" key="2">
    <source>
        <dbReference type="Proteomes" id="UP001107558"/>
    </source>
</evidence>
<gene>
    <name evidence="1" type="ORF">PVAND_008800</name>
</gene>
<reference evidence="1" key="1">
    <citation type="submission" date="2021-03" db="EMBL/GenBank/DDBJ databases">
        <title>Chromosome level genome of the anhydrobiotic midge Polypedilum vanderplanki.</title>
        <authorList>
            <person name="Yoshida Y."/>
            <person name="Kikawada T."/>
            <person name="Gusev O."/>
        </authorList>
    </citation>
    <scope>NUCLEOTIDE SEQUENCE</scope>
    <source>
        <strain evidence="1">NIAS01</strain>
        <tissue evidence="1">Whole body or cell culture</tissue>
    </source>
</reference>
<keyword evidence="2" id="KW-1185">Reference proteome</keyword>
<accession>A0A9J6CBH1</accession>
<dbReference type="OrthoDB" id="10524241at2759"/>